<comment type="caution">
    <text evidence="1">The sequence shown here is derived from an EMBL/GenBank/DDBJ whole genome shotgun (WGS) entry which is preliminary data.</text>
</comment>
<gene>
    <name evidence="1" type="ORF">HMPREF1650_11710</name>
</gene>
<organism evidence="1 2">
    <name type="scientific">Corynebacterium freneyi DNF00450</name>
    <dbReference type="NCBI Taxonomy" id="1287475"/>
    <lineage>
        <taxon>Bacteria</taxon>
        <taxon>Bacillati</taxon>
        <taxon>Actinomycetota</taxon>
        <taxon>Actinomycetes</taxon>
        <taxon>Mycobacteriales</taxon>
        <taxon>Corynebacteriaceae</taxon>
        <taxon>Corynebacterium</taxon>
    </lineage>
</organism>
<dbReference type="Gene3D" id="3.30.70.1210">
    <property type="entry name" value="Crispr-associated protein, domain 2"/>
    <property type="match status" value="1"/>
</dbReference>
<dbReference type="Proteomes" id="UP000029548">
    <property type="component" value="Unassembled WGS sequence"/>
</dbReference>
<protein>
    <recommendedName>
        <fullName evidence="3">CRISPR-associated protein Cse3</fullName>
    </recommendedName>
</protein>
<dbReference type="SMART" id="SM01101">
    <property type="entry name" value="CRISPR_assoc"/>
    <property type="match status" value="1"/>
</dbReference>
<dbReference type="CDD" id="cd09727">
    <property type="entry name" value="Cas6_I-E"/>
    <property type="match status" value="1"/>
</dbReference>
<reference evidence="1 2" key="1">
    <citation type="submission" date="2014-07" db="EMBL/GenBank/DDBJ databases">
        <authorList>
            <person name="McCorrison J."/>
            <person name="Sanka R."/>
            <person name="Torralba M."/>
            <person name="Gillis M."/>
            <person name="Haft D.H."/>
            <person name="Methe B."/>
            <person name="Sutton G."/>
            <person name="Nelson K.E."/>
        </authorList>
    </citation>
    <scope>NUCLEOTIDE SEQUENCE [LARGE SCALE GENOMIC DNA]</scope>
    <source>
        <strain evidence="1 2">DNF00450</strain>
    </source>
</reference>
<dbReference type="Gene3D" id="3.30.70.1200">
    <property type="entry name" value="Crispr-associated protein, domain 1"/>
    <property type="match status" value="1"/>
</dbReference>
<name>A0A095XYY0_9CORY</name>
<dbReference type="NCBIfam" id="TIGR01907">
    <property type="entry name" value="casE_Cse3"/>
    <property type="match status" value="1"/>
</dbReference>
<dbReference type="EMBL" id="JRNE01000080">
    <property type="protein sequence ID" value="KGF15228.1"/>
    <property type="molecule type" value="Genomic_DNA"/>
</dbReference>
<dbReference type="Pfam" id="PF08798">
    <property type="entry name" value="CRISPR_assoc"/>
    <property type="match status" value="1"/>
</dbReference>
<evidence type="ECO:0000313" key="2">
    <source>
        <dbReference type="Proteomes" id="UP000029548"/>
    </source>
</evidence>
<proteinExistence type="predicted"/>
<evidence type="ECO:0000313" key="1">
    <source>
        <dbReference type="EMBL" id="KGF15228.1"/>
    </source>
</evidence>
<accession>A0A095XYY0</accession>
<dbReference type="AlphaFoldDB" id="A0A095XYY0"/>
<dbReference type="eggNOG" id="ENOG5030BEK">
    <property type="taxonomic scope" value="Bacteria"/>
</dbReference>
<dbReference type="SUPFAM" id="SSF117987">
    <property type="entry name" value="CRISPR-associated protein"/>
    <property type="match status" value="2"/>
</dbReference>
<sequence>MYFSRMYLNPRRRGTRNLVGNPQVAHAMVMSAFPPGDHSSGDGRILWRLDQGRESLALYVVSPTKPSFEHIQEQAGWSASPTWDTRDYQAVLDTVAVGKRFSFRLAANPVRTVTDPDTGKKRRCAHVTPAQQTEWLVDRADQIGVKFIEDETGMQVAVTKHENLRFKRGKGRVTIARTQFDGALEVVDPVKFADALINGVGKAKGYGCGMLTVAPWRNGS</sequence>
<dbReference type="InterPro" id="IPR010179">
    <property type="entry name" value="CRISPR-assoc_prot_Cse3"/>
</dbReference>
<evidence type="ECO:0008006" key="3">
    <source>
        <dbReference type="Google" id="ProtNLM"/>
    </source>
</evidence>